<keyword evidence="1" id="KW-0732">Signal</keyword>
<dbReference type="Proteomes" id="UP000587508">
    <property type="component" value="Unassembled WGS sequence"/>
</dbReference>
<protein>
    <submittedName>
        <fullName evidence="3">Tol-Pal system protein TolB</fullName>
    </submittedName>
</protein>
<dbReference type="AlphaFoldDB" id="A0A6V7CU91"/>
<dbReference type="InterPro" id="IPR011042">
    <property type="entry name" value="6-blade_b-propeller_TolB-like"/>
</dbReference>
<dbReference type="InterPro" id="IPR011059">
    <property type="entry name" value="Metal-dep_hydrolase_composite"/>
</dbReference>
<evidence type="ECO:0000256" key="1">
    <source>
        <dbReference type="SAM" id="SignalP"/>
    </source>
</evidence>
<dbReference type="SUPFAM" id="SSF82171">
    <property type="entry name" value="DPP6 N-terminal domain-like"/>
    <property type="match status" value="1"/>
</dbReference>
<dbReference type="InterPro" id="IPR032466">
    <property type="entry name" value="Metal_Hydrolase"/>
</dbReference>
<organism evidence="3 4">
    <name type="scientific">Xanthomonas hortorum pv. carotae</name>
    <dbReference type="NCBI Taxonomy" id="487904"/>
    <lineage>
        <taxon>Bacteria</taxon>
        <taxon>Pseudomonadati</taxon>
        <taxon>Pseudomonadota</taxon>
        <taxon>Gammaproteobacteria</taxon>
        <taxon>Lysobacterales</taxon>
        <taxon>Lysobacteraceae</taxon>
        <taxon>Xanthomonas</taxon>
    </lineage>
</organism>
<dbReference type="Gene3D" id="3.40.50.10910">
    <property type="entry name" value="Amidohydrolase"/>
    <property type="match status" value="1"/>
</dbReference>
<dbReference type="SUPFAM" id="SSF69304">
    <property type="entry name" value="Tricorn protease N-terminal domain"/>
    <property type="match status" value="1"/>
</dbReference>
<feature type="domain" description="Amidohydrolase-related" evidence="2">
    <location>
        <begin position="1015"/>
        <end position="1083"/>
    </location>
</feature>
<dbReference type="EMBL" id="CAJDKC010000003">
    <property type="protein sequence ID" value="CAD0322828.1"/>
    <property type="molecule type" value="Genomic_DNA"/>
</dbReference>
<dbReference type="Gene3D" id="2.30.40.10">
    <property type="entry name" value="Urease, subunit C, domain 1"/>
    <property type="match status" value="1"/>
</dbReference>
<dbReference type="InterPro" id="IPR006680">
    <property type="entry name" value="Amidohydro-rel"/>
</dbReference>
<sequence length="1139" mass="123382">MKERGVRQWFGLGLMGCLSIAAAAALAHDPAEHLPLPWLADAAGTAAAASVPRPQQAPGQTLPLRATRRIAFETDEGTWMGLDVSPRDGRLVFDLLGDLYTLDAGGGRAKAISRGLGFDSQPTFSPDGHWIAFVSDRSGAENLWRMRPDGRDVQQLTFGDDDTVLVSPAWAPDGSALYASRFRWSVNDYELWHYGLDGSERLVAPVRAEGAGSDQSTLGAVVSPDGRQLYAARRSGDKDSAELELWSIVRRDLATGKEETVLPVPGVPGRRPFPGTYFSPRLSPDGKQLAYATRQQGQTGLRLRTLATGEDRWIAFPIEHDQSQAQSWQDLVPRYAFSRDGRALLLSRNGRFERIALDREAPRAIPFIASVDLELGPLTGADIRQETGPVQARLIQDPAVSPDGTRVAFSALGALYLMDMEGGALPKRLPTGDVPAFHPSWAPDGKALTYVTWEGGEGGQVWALAPGGAAPRQLSRGPGAYYTHPVFTRDGRDVLVVASDNVARMQASMVFGSVREAQLQRLSAQGGQARILHRGTLGGTLHFGADVDRVYAMGSGGLLGIDLRSGLADAPIVVKGPGWYFQDGSVSVDDLRISPDGQWLLAQVAQQLHLLPVPAKGTTVDLLAPGMRHRRITDVGADYFGWSADGRTMTWSIGSSVYRRARADIALHAADAPGWDADVPTPGRNTQVVQARVDVPRDVASGTLLLRGATALTQRGDEAIADADLLVRDGRIAAIGPRGSVEVPAGAQLRDVSGRFIIPGLIDVHDHVADFRRDLLDMRPWGLRARLAYGITTAFDPSSLSIDMLAYQDLVDAGRVVGARAPTTGMAMFSFNRIASLDEARALLRRYRDHYRTRTVKQYLVGNRRQRQWLVQAAHELGMRPTSEGSLALKLDLNQVMDGYAGHEHALPTPLYRDVIELMARSGTSYDATLMIANGGPAAQNNYVIRDRPLGDATFRATRPYEVAMQQVQSQRWIDPSLMLYPRIAGDVARIQRAGGLVAMGSHGEIAGPGLHWEMQAHVEGGMTPAEVLQAATLGGARSIGRGAELGSLEAGKLADLVILQADPRLDIRNAQKIDAVMLGGRLREVPTLDELWPREIETPALWHHDQLASRPMIELGAAWQAQVFLAGANPATRGQPLR</sequence>
<dbReference type="PANTHER" id="PTHR43135">
    <property type="entry name" value="ALPHA-D-RIBOSE 1-METHYLPHOSPHONATE 5-TRIPHOSPHATE DIPHOSPHATASE"/>
    <property type="match status" value="1"/>
</dbReference>
<accession>A0A6V7CU91</accession>
<feature type="signal peptide" evidence="1">
    <location>
        <begin position="1"/>
        <end position="27"/>
    </location>
</feature>
<dbReference type="SUPFAM" id="SSF51338">
    <property type="entry name" value="Composite domain of metallo-dependent hydrolases"/>
    <property type="match status" value="1"/>
</dbReference>
<dbReference type="PANTHER" id="PTHR43135:SF3">
    <property type="entry name" value="ALPHA-D-RIBOSE 1-METHYLPHOSPHONATE 5-TRIPHOSPHATE DIPHOSPHATASE"/>
    <property type="match status" value="1"/>
</dbReference>
<dbReference type="Gene3D" id="3.30.110.90">
    <property type="entry name" value="Amidohydrolase"/>
    <property type="match status" value="1"/>
</dbReference>
<dbReference type="SUPFAM" id="SSF51556">
    <property type="entry name" value="Metallo-dependent hydrolases"/>
    <property type="match status" value="1"/>
</dbReference>
<name>A0A6V7CU91_9XANT</name>
<dbReference type="EMBL" id="CAJDKC010000003">
    <property type="protein sequence ID" value="CAD0322838.1"/>
    <property type="molecule type" value="Genomic_DNA"/>
</dbReference>
<evidence type="ECO:0000259" key="2">
    <source>
        <dbReference type="Pfam" id="PF01979"/>
    </source>
</evidence>
<dbReference type="GO" id="GO:0016810">
    <property type="term" value="F:hydrolase activity, acting on carbon-nitrogen (but not peptide) bonds"/>
    <property type="evidence" value="ECO:0007669"/>
    <property type="project" value="InterPro"/>
</dbReference>
<dbReference type="Pfam" id="PF07676">
    <property type="entry name" value="PD40"/>
    <property type="match status" value="3"/>
</dbReference>
<feature type="chain" id="PRO_5033900322" evidence="1">
    <location>
        <begin position="28"/>
        <end position="1139"/>
    </location>
</feature>
<evidence type="ECO:0000313" key="3">
    <source>
        <dbReference type="EMBL" id="CAD0322828.1"/>
    </source>
</evidence>
<reference evidence="3 4" key="1">
    <citation type="submission" date="2020-07" db="EMBL/GenBank/DDBJ databases">
        <authorList>
            <person name="Pothier F. J."/>
        </authorList>
    </citation>
    <scope>NUCLEOTIDE SEQUENCE [LARGE SCALE GENOMIC DNA]</scope>
    <source>
        <strain evidence="3 4">CFBP 7900</strain>
    </source>
</reference>
<gene>
    <name evidence="3" type="primary">tolB_3</name>
    <name evidence="3" type="ORF">CFBP7900_14630</name>
</gene>
<dbReference type="Pfam" id="PF01979">
    <property type="entry name" value="Amidohydro_1"/>
    <property type="match status" value="1"/>
</dbReference>
<dbReference type="InterPro" id="IPR051781">
    <property type="entry name" value="Metallo-dep_Hydrolase"/>
</dbReference>
<evidence type="ECO:0000313" key="4">
    <source>
        <dbReference type="Proteomes" id="UP000587508"/>
    </source>
</evidence>
<dbReference type="InterPro" id="IPR011659">
    <property type="entry name" value="WD40"/>
</dbReference>
<proteinExistence type="predicted"/>
<dbReference type="Gene3D" id="1.20.58.520">
    <property type="entry name" value="Amidohydrolase"/>
    <property type="match status" value="1"/>
</dbReference>
<comment type="caution">
    <text evidence="3">The sequence shown here is derived from an EMBL/GenBank/DDBJ whole genome shotgun (WGS) entry which is preliminary data.</text>
</comment>
<dbReference type="Gene3D" id="2.120.10.30">
    <property type="entry name" value="TolB, C-terminal domain"/>
    <property type="match status" value="3"/>
</dbReference>